<evidence type="ECO:0000313" key="3">
    <source>
        <dbReference type="Proteomes" id="UP001160550"/>
    </source>
</evidence>
<dbReference type="EMBL" id="JARYGX010000013">
    <property type="protein sequence ID" value="MDH7452755.1"/>
    <property type="molecule type" value="Genomic_DNA"/>
</dbReference>
<dbReference type="Proteomes" id="UP001160550">
    <property type="component" value="Unassembled WGS sequence"/>
</dbReference>
<gene>
    <name evidence="2" type="ORF">QF205_06625</name>
</gene>
<evidence type="ECO:0000256" key="1">
    <source>
        <dbReference type="SAM" id="MobiDB-lite"/>
    </source>
</evidence>
<sequence>MPFSLFECRDGTFVVVPRGLAPPLAAYQAHGESIHLSDLCRHLYDSSVWDDVSREVERQLYAVVHPDVAFRLFDLPAGAAGTRPGDTAQEIVEGQGAAPSGSTRGRRAEPHRMGRATSPRTEAGQRRHLRAVRPAPTGSQ</sequence>
<organism evidence="2 3">
    <name type="scientific">Luteimonas composti</name>
    <dbReference type="NCBI Taxonomy" id="398257"/>
    <lineage>
        <taxon>Bacteria</taxon>
        <taxon>Pseudomonadati</taxon>
        <taxon>Pseudomonadota</taxon>
        <taxon>Gammaproteobacteria</taxon>
        <taxon>Lysobacterales</taxon>
        <taxon>Lysobacteraceae</taxon>
        <taxon>Luteimonas</taxon>
    </lineage>
</organism>
<feature type="region of interest" description="Disordered" evidence="1">
    <location>
        <begin position="79"/>
        <end position="140"/>
    </location>
</feature>
<name>A0ABT6MQY5_9GAMM</name>
<protein>
    <recommendedName>
        <fullName evidence="4">DUF1488 domain-containing protein</fullName>
    </recommendedName>
</protein>
<keyword evidence="3" id="KW-1185">Reference proteome</keyword>
<proteinExistence type="predicted"/>
<accession>A0ABT6MQY5</accession>
<evidence type="ECO:0000313" key="2">
    <source>
        <dbReference type="EMBL" id="MDH7452755.1"/>
    </source>
</evidence>
<reference evidence="2" key="2">
    <citation type="submission" date="2023-04" db="EMBL/GenBank/DDBJ databases">
        <authorList>
            <person name="Sun J.-Q."/>
        </authorList>
    </citation>
    <scope>NUCLEOTIDE SEQUENCE</scope>
    <source>
        <strain evidence="2">CC-YY355</strain>
    </source>
</reference>
<dbReference type="RefSeq" id="WP_280941949.1">
    <property type="nucleotide sequence ID" value="NZ_JARYGX010000013.1"/>
</dbReference>
<comment type="caution">
    <text evidence="2">The sequence shown here is derived from an EMBL/GenBank/DDBJ whole genome shotgun (WGS) entry which is preliminary data.</text>
</comment>
<reference evidence="2" key="1">
    <citation type="journal article" date="2007" name="Int. J. Syst. Evol. Microbiol.">
        <title>Luteimonas composti sp. nov., a moderately thermophilic bacterium isolated from food waste.</title>
        <authorList>
            <person name="Young C.C."/>
            <person name="Kampfer P."/>
            <person name="Chen W.M."/>
            <person name="Yen W.S."/>
            <person name="Arun A.B."/>
            <person name="Lai W.A."/>
            <person name="Shen F.T."/>
            <person name="Rekha P.D."/>
            <person name="Lin K.Y."/>
            <person name="Chou J.H."/>
        </authorList>
    </citation>
    <scope>NUCLEOTIDE SEQUENCE</scope>
    <source>
        <strain evidence="2">CC-YY355</strain>
    </source>
</reference>
<evidence type="ECO:0008006" key="4">
    <source>
        <dbReference type="Google" id="ProtNLM"/>
    </source>
</evidence>